<name>A0A448Z313_9STRA</name>
<feature type="compositionally biased region" description="Basic and acidic residues" evidence="2">
    <location>
        <begin position="1"/>
        <end position="13"/>
    </location>
</feature>
<evidence type="ECO:0000313" key="4">
    <source>
        <dbReference type="Proteomes" id="UP000291116"/>
    </source>
</evidence>
<feature type="region of interest" description="Disordered" evidence="2">
    <location>
        <begin position="100"/>
        <end position="126"/>
    </location>
</feature>
<evidence type="ECO:0000313" key="3">
    <source>
        <dbReference type="EMBL" id="VEU36418.1"/>
    </source>
</evidence>
<feature type="coiled-coil region" evidence="1">
    <location>
        <begin position="242"/>
        <end position="276"/>
    </location>
</feature>
<feature type="compositionally biased region" description="Basic and acidic residues" evidence="2">
    <location>
        <begin position="28"/>
        <end position="48"/>
    </location>
</feature>
<feature type="compositionally biased region" description="Polar residues" evidence="2">
    <location>
        <begin position="14"/>
        <end position="27"/>
    </location>
</feature>
<gene>
    <name evidence="3" type="ORF">PSNMU_V1.4_AUG-EV-PASAV3_0031740</name>
</gene>
<dbReference type="AlphaFoldDB" id="A0A448Z313"/>
<dbReference type="OrthoDB" id="48175at2759"/>
<organism evidence="3 4">
    <name type="scientific">Pseudo-nitzschia multistriata</name>
    <dbReference type="NCBI Taxonomy" id="183589"/>
    <lineage>
        <taxon>Eukaryota</taxon>
        <taxon>Sar</taxon>
        <taxon>Stramenopiles</taxon>
        <taxon>Ochrophyta</taxon>
        <taxon>Bacillariophyta</taxon>
        <taxon>Bacillariophyceae</taxon>
        <taxon>Bacillariophycidae</taxon>
        <taxon>Bacillariales</taxon>
        <taxon>Bacillariaceae</taxon>
        <taxon>Pseudo-nitzschia</taxon>
    </lineage>
</organism>
<reference evidence="3 4" key="1">
    <citation type="submission" date="2019-01" db="EMBL/GenBank/DDBJ databases">
        <authorList>
            <person name="Ferrante I. M."/>
        </authorList>
    </citation>
    <scope>NUCLEOTIDE SEQUENCE [LARGE SCALE GENOMIC DNA]</scope>
    <source>
        <strain evidence="3 4">B856</strain>
    </source>
</reference>
<sequence>MMSLSNHHEKTTGIDDSSSCYLGNSKNRANEDHRAVITEVKENDDKEGQYPPKTKGMKKHRVSGTDAMMEKTNKVASSLKDAMEELDRIWDVDDDDNSCASSLSSFDEDHEKQMQNVESLPSSPSRNRVRQTAALLVRVFSNELYDPAVQALAEHEELRSEAINLTHQLEISQREVKRLKGSELRSKESIQNLLKAVDRSTEEAKDSSQAKLVEAKLRADLLQTRKERDDLHHESMVSKRSLELVTNEANSLKQEKSRLQKENIRLEREARSARVLAESLSRSKNANLNNGNDEHNAEFYKRKTRDLETHLQGMTARLAEKNQELMELRHCRDRNLSQNRLEALRAGKKISNKKIRVSNAR</sequence>
<keyword evidence="1" id="KW-0175">Coiled coil</keyword>
<keyword evidence="4" id="KW-1185">Reference proteome</keyword>
<feature type="coiled-coil region" evidence="1">
    <location>
        <begin position="148"/>
        <end position="175"/>
    </location>
</feature>
<proteinExistence type="predicted"/>
<protein>
    <submittedName>
        <fullName evidence="3">Uncharacterized protein</fullName>
    </submittedName>
</protein>
<evidence type="ECO:0000256" key="2">
    <source>
        <dbReference type="SAM" id="MobiDB-lite"/>
    </source>
</evidence>
<accession>A0A448Z313</accession>
<evidence type="ECO:0000256" key="1">
    <source>
        <dbReference type="SAM" id="Coils"/>
    </source>
</evidence>
<feature type="region of interest" description="Disordered" evidence="2">
    <location>
        <begin position="1"/>
        <end position="65"/>
    </location>
</feature>
<feature type="compositionally biased region" description="Polar residues" evidence="2">
    <location>
        <begin position="114"/>
        <end position="126"/>
    </location>
</feature>
<dbReference type="EMBL" id="CAACVS010000089">
    <property type="protein sequence ID" value="VEU36418.1"/>
    <property type="molecule type" value="Genomic_DNA"/>
</dbReference>
<dbReference type="Proteomes" id="UP000291116">
    <property type="component" value="Unassembled WGS sequence"/>
</dbReference>